<proteinExistence type="predicted"/>
<dbReference type="InterPro" id="IPR018062">
    <property type="entry name" value="HTH_AraC-typ_CS"/>
</dbReference>
<evidence type="ECO:0000256" key="6">
    <source>
        <dbReference type="ARBA" id="ARBA00023125"/>
    </source>
</evidence>
<accession>A0A4V6PID3</accession>
<evidence type="ECO:0000256" key="1">
    <source>
        <dbReference type="ARBA" id="ARBA00004496"/>
    </source>
</evidence>
<keyword evidence="4" id="KW-0902">Two-component regulatory system</keyword>
<dbReference type="GO" id="GO:0003700">
    <property type="term" value="F:DNA-binding transcription factor activity"/>
    <property type="evidence" value="ECO:0007669"/>
    <property type="project" value="InterPro"/>
</dbReference>
<comment type="subcellular location">
    <subcellularLocation>
        <location evidence="1">Cytoplasm</location>
    </subcellularLocation>
</comment>
<dbReference type="GO" id="GO:0000160">
    <property type="term" value="P:phosphorelay signal transduction system"/>
    <property type="evidence" value="ECO:0007669"/>
    <property type="project" value="UniProtKB-KW"/>
</dbReference>
<protein>
    <submittedName>
        <fullName evidence="11">Response regulator</fullName>
    </submittedName>
</protein>
<evidence type="ECO:0000256" key="8">
    <source>
        <dbReference type="PROSITE-ProRule" id="PRU00169"/>
    </source>
</evidence>
<evidence type="ECO:0000256" key="3">
    <source>
        <dbReference type="ARBA" id="ARBA00022553"/>
    </source>
</evidence>
<dbReference type="InterPro" id="IPR018060">
    <property type="entry name" value="HTH_AraC"/>
</dbReference>
<dbReference type="OrthoDB" id="159632at2"/>
<evidence type="ECO:0000256" key="4">
    <source>
        <dbReference type="ARBA" id="ARBA00023012"/>
    </source>
</evidence>
<dbReference type="SMART" id="SM00448">
    <property type="entry name" value="REC"/>
    <property type="match status" value="1"/>
</dbReference>
<dbReference type="SUPFAM" id="SSF52172">
    <property type="entry name" value="CheY-like"/>
    <property type="match status" value="1"/>
</dbReference>
<evidence type="ECO:0000259" key="9">
    <source>
        <dbReference type="PROSITE" id="PS01124"/>
    </source>
</evidence>
<evidence type="ECO:0000313" key="11">
    <source>
        <dbReference type="EMBL" id="TDF92544.1"/>
    </source>
</evidence>
<sequence>MDLSMCCSVCASNTGTGSAGKSAVRPMRRLPFDSLYRSGRRSFSMNVLIVDDEEHVREGIDLSIDWETFGVTGRYMAENGLEALEMMKTHRPAVMFCDMKMPVMNGIELLQKIREEGFDTHVIVISGYDDFEYTRATIKANGVDYILKPFRRKDVEEALHKALQVWKQRSDSKQSEAEREYVVRKADALLDGKKLASYVQGDIPLTAAVRKIFDKIGLSGQMLKIALILPKNRINIVERRFMMDDDLFSFSVENIAQYALGNQFSHYFCKLDDYQWLLLMGSGHSGMNGGNYNFHLERLKRAWQQTLQLDVLIGESKALSDLAHIHDVIGEAKNALLNGNVIAGAPERAGSVVSDLPALTDQQFLLKKAIEAGNKSFAAEILRKHVNAIRQRGTLQLKELQVCTMEANLLLSRWKQSAASPAGDAQAPSLPLWINNIDEWEQVLVNQVQLLIESLNPQASAGRGMEEIKDYLDNHFHEEISLTLLAEHFHFSPQYISKKFKDTYQITIVAYLTDIRMERAKALLANTTQSVSDIANQLGYEDENYFSKVFKKQFGVSPYPYRKQVHEIK</sequence>
<keyword evidence="5" id="KW-0805">Transcription regulation</keyword>
<reference evidence="11 12" key="1">
    <citation type="submission" date="2019-03" db="EMBL/GenBank/DDBJ databases">
        <title>This is whole genome sequence of Paenibacillus sp MS74 strain.</title>
        <authorList>
            <person name="Trinh H.N."/>
        </authorList>
    </citation>
    <scope>NUCLEOTIDE SEQUENCE [LARGE SCALE GENOMIC DNA]</scope>
    <source>
        <strain evidence="11 12">MS74</strain>
    </source>
</reference>
<dbReference type="InterPro" id="IPR009057">
    <property type="entry name" value="Homeodomain-like_sf"/>
</dbReference>
<evidence type="ECO:0000313" key="12">
    <source>
        <dbReference type="Proteomes" id="UP000295636"/>
    </source>
</evidence>
<dbReference type="PROSITE" id="PS50110">
    <property type="entry name" value="RESPONSE_REGULATORY"/>
    <property type="match status" value="1"/>
</dbReference>
<feature type="domain" description="Response regulatory" evidence="10">
    <location>
        <begin position="46"/>
        <end position="163"/>
    </location>
</feature>
<dbReference type="GO" id="GO:0043565">
    <property type="term" value="F:sequence-specific DNA binding"/>
    <property type="evidence" value="ECO:0007669"/>
    <property type="project" value="InterPro"/>
</dbReference>
<keyword evidence="2" id="KW-0963">Cytoplasm</keyword>
<evidence type="ECO:0000256" key="2">
    <source>
        <dbReference type="ARBA" id="ARBA00022490"/>
    </source>
</evidence>
<dbReference type="InterPro" id="IPR011006">
    <property type="entry name" value="CheY-like_superfamily"/>
</dbReference>
<comment type="caution">
    <text evidence="11">The sequence shown here is derived from an EMBL/GenBank/DDBJ whole genome shotgun (WGS) entry which is preliminary data.</text>
</comment>
<dbReference type="AlphaFoldDB" id="A0A4V6PID3"/>
<dbReference type="CDD" id="cd17536">
    <property type="entry name" value="REC_YesN-like"/>
    <property type="match status" value="1"/>
</dbReference>
<dbReference type="PROSITE" id="PS01124">
    <property type="entry name" value="HTH_ARAC_FAMILY_2"/>
    <property type="match status" value="1"/>
</dbReference>
<dbReference type="InterPro" id="IPR001789">
    <property type="entry name" value="Sig_transdc_resp-reg_receiver"/>
</dbReference>
<keyword evidence="3 8" id="KW-0597">Phosphoprotein</keyword>
<dbReference type="Pfam" id="PF12833">
    <property type="entry name" value="HTH_18"/>
    <property type="match status" value="1"/>
</dbReference>
<dbReference type="EMBL" id="SMRT01000020">
    <property type="protein sequence ID" value="TDF92544.1"/>
    <property type="molecule type" value="Genomic_DNA"/>
</dbReference>
<evidence type="ECO:0000256" key="5">
    <source>
        <dbReference type="ARBA" id="ARBA00023015"/>
    </source>
</evidence>
<evidence type="ECO:0000259" key="10">
    <source>
        <dbReference type="PROSITE" id="PS50110"/>
    </source>
</evidence>
<dbReference type="InterPro" id="IPR051552">
    <property type="entry name" value="HptR"/>
</dbReference>
<dbReference type="Gene3D" id="1.10.10.60">
    <property type="entry name" value="Homeodomain-like"/>
    <property type="match status" value="2"/>
</dbReference>
<dbReference type="Gene3D" id="3.40.50.2300">
    <property type="match status" value="1"/>
</dbReference>
<keyword evidence="6" id="KW-0238">DNA-binding</keyword>
<dbReference type="PROSITE" id="PS00041">
    <property type="entry name" value="HTH_ARAC_FAMILY_1"/>
    <property type="match status" value="1"/>
</dbReference>
<keyword evidence="7" id="KW-0804">Transcription</keyword>
<name>A0A4V6PID3_9BACL</name>
<evidence type="ECO:0000256" key="7">
    <source>
        <dbReference type="ARBA" id="ARBA00023163"/>
    </source>
</evidence>
<dbReference type="PANTHER" id="PTHR42713:SF3">
    <property type="entry name" value="TRANSCRIPTIONAL REGULATORY PROTEIN HPTR"/>
    <property type="match status" value="1"/>
</dbReference>
<dbReference type="Proteomes" id="UP000295636">
    <property type="component" value="Unassembled WGS sequence"/>
</dbReference>
<dbReference type="Pfam" id="PF00072">
    <property type="entry name" value="Response_reg"/>
    <property type="match status" value="1"/>
</dbReference>
<dbReference type="SMART" id="SM00342">
    <property type="entry name" value="HTH_ARAC"/>
    <property type="match status" value="1"/>
</dbReference>
<feature type="modified residue" description="4-aspartylphosphate" evidence="8">
    <location>
        <position position="98"/>
    </location>
</feature>
<dbReference type="InterPro" id="IPR020449">
    <property type="entry name" value="Tscrpt_reg_AraC-type_HTH"/>
</dbReference>
<dbReference type="GO" id="GO:0005737">
    <property type="term" value="C:cytoplasm"/>
    <property type="evidence" value="ECO:0007669"/>
    <property type="project" value="UniProtKB-SubCell"/>
</dbReference>
<dbReference type="PANTHER" id="PTHR42713">
    <property type="entry name" value="HISTIDINE KINASE-RELATED"/>
    <property type="match status" value="1"/>
</dbReference>
<keyword evidence="12" id="KW-1185">Reference proteome</keyword>
<dbReference type="SUPFAM" id="SSF46689">
    <property type="entry name" value="Homeodomain-like"/>
    <property type="match status" value="2"/>
</dbReference>
<dbReference type="PRINTS" id="PR00032">
    <property type="entry name" value="HTHARAC"/>
</dbReference>
<feature type="domain" description="HTH araC/xylS-type" evidence="9">
    <location>
        <begin position="466"/>
        <end position="564"/>
    </location>
</feature>
<organism evidence="11 12">
    <name type="scientific">Paenibacillus piri</name>
    <dbReference type="NCBI Taxonomy" id="2547395"/>
    <lineage>
        <taxon>Bacteria</taxon>
        <taxon>Bacillati</taxon>
        <taxon>Bacillota</taxon>
        <taxon>Bacilli</taxon>
        <taxon>Bacillales</taxon>
        <taxon>Paenibacillaceae</taxon>
        <taxon>Paenibacillus</taxon>
    </lineage>
</organism>
<gene>
    <name evidence="11" type="ORF">E1757_29600</name>
</gene>